<dbReference type="Pfam" id="PF01490">
    <property type="entry name" value="Aa_trans"/>
    <property type="match status" value="1"/>
</dbReference>
<evidence type="ECO:0000256" key="1">
    <source>
        <dbReference type="ARBA" id="ARBA00004370"/>
    </source>
</evidence>
<protein>
    <recommendedName>
        <fullName evidence="6">Amino acid transporter transmembrane domain-containing protein</fullName>
    </recommendedName>
</protein>
<evidence type="ECO:0000313" key="7">
    <source>
        <dbReference type="EMBL" id="KJK66819.1"/>
    </source>
</evidence>
<reference evidence="7 8" key="1">
    <citation type="submission" date="2015-02" db="EMBL/GenBank/DDBJ databases">
        <title>Draft genome sequence of Aspergillus parasiticus SU-1.</title>
        <authorList>
            <person name="Yu J."/>
            <person name="Fedorova N."/>
            <person name="Yin Y."/>
            <person name="Losada L."/>
            <person name="Zafar N."/>
            <person name="Taujale R."/>
            <person name="Ehrlich K.C."/>
            <person name="Bhatnagar D."/>
            <person name="Cleveland T.E."/>
            <person name="Bennett J.W."/>
            <person name="Nierman W.C."/>
        </authorList>
    </citation>
    <scope>NUCLEOTIDE SEQUENCE [LARGE SCALE GENOMIC DNA]</scope>
    <source>
        <strain evidence="8">ATCC 56775 / NRRL 5862 / SRRC 143 / SU-1</strain>
    </source>
</reference>
<comment type="subcellular location">
    <subcellularLocation>
        <location evidence="1">Membrane</location>
    </subcellularLocation>
</comment>
<proteinExistence type="predicted"/>
<comment type="caution">
    <text evidence="7">The sequence shown here is derived from an EMBL/GenBank/DDBJ whole genome shotgun (WGS) entry which is preliminary data.</text>
</comment>
<gene>
    <name evidence="7" type="ORF">P875_00127888</name>
</gene>
<evidence type="ECO:0000313" key="8">
    <source>
        <dbReference type="Proteomes" id="UP000033540"/>
    </source>
</evidence>
<evidence type="ECO:0000256" key="3">
    <source>
        <dbReference type="ARBA" id="ARBA00022989"/>
    </source>
</evidence>
<feature type="transmembrane region" description="Helical" evidence="5">
    <location>
        <begin position="96"/>
        <end position="117"/>
    </location>
</feature>
<feature type="transmembrane region" description="Helical" evidence="5">
    <location>
        <begin position="55"/>
        <end position="76"/>
    </location>
</feature>
<dbReference type="STRING" id="1403190.A0A0F0IG74"/>
<keyword evidence="2 5" id="KW-0812">Transmembrane</keyword>
<organism evidence="7 8">
    <name type="scientific">Aspergillus parasiticus (strain ATCC 56775 / NRRL 5862 / SRRC 143 / SU-1)</name>
    <dbReference type="NCBI Taxonomy" id="1403190"/>
    <lineage>
        <taxon>Eukaryota</taxon>
        <taxon>Fungi</taxon>
        <taxon>Dikarya</taxon>
        <taxon>Ascomycota</taxon>
        <taxon>Pezizomycotina</taxon>
        <taxon>Eurotiomycetes</taxon>
        <taxon>Eurotiomycetidae</taxon>
        <taxon>Eurotiales</taxon>
        <taxon>Aspergillaceae</taxon>
        <taxon>Aspergillus</taxon>
        <taxon>Aspergillus subgen. Circumdati</taxon>
    </lineage>
</organism>
<dbReference type="Proteomes" id="UP000033540">
    <property type="component" value="Unassembled WGS sequence"/>
</dbReference>
<sequence>MSDWIFCSGSGLLSTSIGLNAVSAHGTCTAVFVAVAAIASFGLASIRTLGKMKWAAWAGVASVFTAVMMATIAVGLQERPPTAPKGGGPWVSDYKLVGNPSFTQAITAVSSIVFAFAGTPG</sequence>
<dbReference type="AlphaFoldDB" id="A0A0F0IG74"/>
<dbReference type="EMBL" id="JZEE01000232">
    <property type="protein sequence ID" value="KJK66819.1"/>
    <property type="molecule type" value="Genomic_DNA"/>
</dbReference>
<keyword evidence="4 5" id="KW-0472">Membrane</keyword>
<evidence type="ECO:0000256" key="4">
    <source>
        <dbReference type="ARBA" id="ARBA00023136"/>
    </source>
</evidence>
<feature type="transmembrane region" description="Helical" evidence="5">
    <location>
        <begin position="22"/>
        <end position="43"/>
    </location>
</feature>
<evidence type="ECO:0000256" key="5">
    <source>
        <dbReference type="SAM" id="Phobius"/>
    </source>
</evidence>
<dbReference type="InterPro" id="IPR013057">
    <property type="entry name" value="AA_transpt_TM"/>
</dbReference>
<evidence type="ECO:0000256" key="2">
    <source>
        <dbReference type="ARBA" id="ARBA00022692"/>
    </source>
</evidence>
<keyword evidence="3 5" id="KW-1133">Transmembrane helix</keyword>
<evidence type="ECO:0000259" key="6">
    <source>
        <dbReference type="Pfam" id="PF01490"/>
    </source>
</evidence>
<name>A0A0F0IG74_ASPPU</name>
<dbReference type="OrthoDB" id="40134at2759"/>
<dbReference type="GO" id="GO:0016020">
    <property type="term" value="C:membrane"/>
    <property type="evidence" value="ECO:0007669"/>
    <property type="project" value="UniProtKB-SubCell"/>
</dbReference>
<accession>A0A0F0IG74</accession>
<feature type="domain" description="Amino acid transporter transmembrane" evidence="6">
    <location>
        <begin position="25"/>
        <end position="119"/>
    </location>
</feature>